<feature type="transmembrane region" description="Helical" evidence="1">
    <location>
        <begin position="146"/>
        <end position="163"/>
    </location>
</feature>
<feature type="transmembrane region" description="Helical" evidence="1">
    <location>
        <begin position="113"/>
        <end position="134"/>
    </location>
</feature>
<feature type="transmembrane region" description="Helical" evidence="1">
    <location>
        <begin position="37"/>
        <end position="59"/>
    </location>
</feature>
<accession>A0ABP9LX78</accession>
<sequence length="295" mass="34074">MPFDVFLFSYAFLGPLHYLTELQWLKNKNFFLEKSDVGVFIFFAVLIAALLFLPFLNIYLFRADIFSGIILSIFFIFCSYLLFVLKNRTSKLLLGILILFVGLLYFFKPNLIILLGLFIPTLIHVYVFTTFFMISGYFKAPDSFGLINIMLLLSVPFVIYFLPVENLVFSGINAEKIFNSTGFKIINDQLVFFFGKNISKTNVVLKAQIFIAFAYTYHYLNWFAKTSVIGWAKSLELKKMIFVLGIWILSIALYLYNYQTGLTVLFVLSMIHVLAEFPLNALSVKTIFQKIISKK</sequence>
<feature type="transmembrane region" description="Helical" evidence="1">
    <location>
        <begin position="92"/>
        <end position="107"/>
    </location>
</feature>
<reference evidence="3" key="1">
    <citation type="journal article" date="2019" name="Int. J. Syst. Evol. Microbiol.">
        <title>The Global Catalogue of Microorganisms (GCM) 10K type strain sequencing project: providing services to taxonomists for standard genome sequencing and annotation.</title>
        <authorList>
            <consortium name="The Broad Institute Genomics Platform"/>
            <consortium name="The Broad Institute Genome Sequencing Center for Infectious Disease"/>
            <person name="Wu L."/>
            <person name="Ma J."/>
        </authorList>
    </citation>
    <scope>NUCLEOTIDE SEQUENCE [LARGE SCALE GENOMIC DNA]</scope>
    <source>
        <strain evidence="3">JCM 18019</strain>
    </source>
</reference>
<keyword evidence="1" id="KW-0472">Membrane</keyword>
<evidence type="ECO:0008006" key="4">
    <source>
        <dbReference type="Google" id="ProtNLM"/>
    </source>
</evidence>
<feature type="transmembrane region" description="Helical" evidence="1">
    <location>
        <begin position="264"/>
        <end position="288"/>
    </location>
</feature>
<feature type="transmembrane region" description="Helical" evidence="1">
    <location>
        <begin position="65"/>
        <end position="85"/>
    </location>
</feature>
<dbReference type="Proteomes" id="UP001500353">
    <property type="component" value="Unassembled WGS sequence"/>
</dbReference>
<keyword evidence="3" id="KW-1185">Reference proteome</keyword>
<evidence type="ECO:0000313" key="3">
    <source>
        <dbReference type="Proteomes" id="UP001500353"/>
    </source>
</evidence>
<evidence type="ECO:0000256" key="1">
    <source>
        <dbReference type="SAM" id="Phobius"/>
    </source>
</evidence>
<gene>
    <name evidence="2" type="ORF">GCM10023210_05590</name>
</gene>
<dbReference type="EMBL" id="BAABHX010000001">
    <property type="protein sequence ID" value="GAA5085089.1"/>
    <property type="molecule type" value="Genomic_DNA"/>
</dbReference>
<keyword evidence="1" id="KW-0812">Transmembrane</keyword>
<feature type="transmembrane region" description="Helical" evidence="1">
    <location>
        <begin position="6"/>
        <end position="25"/>
    </location>
</feature>
<protein>
    <recommendedName>
        <fullName evidence="4">Beta-carotene 15,15'-monooxygenase</fullName>
    </recommendedName>
</protein>
<evidence type="ECO:0000313" key="2">
    <source>
        <dbReference type="EMBL" id="GAA5085089.1"/>
    </source>
</evidence>
<organism evidence="2 3">
    <name type="scientific">Chryseobacterium ginsengisoli</name>
    <dbReference type="NCBI Taxonomy" id="363853"/>
    <lineage>
        <taxon>Bacteria</taxon>
        <taxon>Pseudomonadati</taxon>
        <taxon>Bacteroidota</taxon>
        <taxon>Flavobacteriia</taxon>
        <taxon>Flavobacteriales</taxon>
        <taxon>Weeksellaceae</taxon>
        <taxon>Chryseobacterium group</taxon>
        <taxon>Chryseobacterium</taxon>
    </lineage>
</organism>
<proteinExistence type="predicted"/>
<keyword evidence="1" id="KW-1133">Transmembrane helix</keyword>
<name>A0ABP9LX78_9FLAO</name>
<feature type="transmembrane region" description="Helical" evidence="1">
    <location>
        <begin position="241"/>
        <end position="258"/>
    </location>
</feature>
<comment type="caution">
    <text evidence="2">The sequence shown here is derived from an EMBL/GenBank/DDBJ whole genome shotgun (WGS) entry which is preliminary data.</text>
</comment>